<protein>
    <submittedName>
        <fullName evidence="1">SWPV2-ORF033</fullName>
    </submittedName>
</protein>
<accession>A0A1V0QFZ5</accession>
<proteinExistence type="predicted"/>
<gene>
    <name evidence="1" type="primary">SWPV2-033</name>
</gene>
<dbReference type="EMBL" id="KX857215">
    <property type="protein sequence ID" value="ARE67252.1"/>
    <property type="molecule type" value="Genomic_DNA"/>
</dbReference>
<name>A0A1V0QFZ5_CNPV</name>
<sequence>MNKGKYILGYYIDKKITNYNDIFNTLSVEGKLSMICVMLFFYITNKDPETIIFLRNLKKNINISDVKIKGVLDTYEILLYSYKNNLSTLETIVNDYNKGVLCRELCEAVDVINYVCNTTDEFDMLRDNNKTRFVIEIGNSFIRTGRYEFYLILKYTEKYYDVNKDYMMMKLLKRYLKTN</sequence>
<evidence type="ECO:0000313" key="1">
    <source>
        <dbReference type="EMBL" id="ARE67252.1"/>
    </source>
</evidence>
<organism evidence="1">
    <name type="scientific">Shearwaterpox virus</name>
    <dbReference type="NCBI Taxonomy" id="1974596"/>
    <lineage>
        <taxon>Viruses</taxon>
        <taxon>Varidnaviria</taxon>
        <taxon>Bamfordvirae</taxon>
        <taxon>Nucleocytoviricota</taxon>
        <taxon>Pokkesviricetes</taxon>
        <taxon>Chitovirales</taxon>
        <taxon>Poxviridae</taxon>
        <taxon>Chordopoxvirinae</taxon>
        <taxon>Avipoxvirus</taxon>
        <taxon>Avipoxvirus canarypox</taxon>
        <taxon>Canarypox virus</taxon>
    </lineage>
</organism>
<reference evidence="1" key="1">
    <citation type="journal article" date="2017" name="BMC Genomics">
        <title>Genomic characterization of two novel pathogenic avipoxviruses isolated from pacific shearwaters (Ardenna spp.).</title>
        <authorList>
            <person name="Sarker S."/>
            <person name="Das S."/>
            <person name="Lavers J.L."/>
            <person name="Hutton I."/>
            <person name="Helbig K."/>
            <person name="Imbery J."/>
            <person name="Upton C."/>
            <person name="Raidal S.R."/>
        </authorList>
    </citation>
    <scope>NUCLEOTIDE SEQUENCE [LARGE SCALE GENOMIC DNA]</scope>
    <source>
        <strain evidence="1">SWPV-2</strain>
    </source>
</reference>
<dbReference type="Proteomes" id="UP000319767">
    <property type="component" value="Segment"/>
</dbReference>